<feature type="transmembrane region" description="Helical" evidence="16">
    <location>
        <begin position="646"/>
        <end position="669"/>
    </location>
</feature>
<dbReference type="PROSITE" id="PS51711">
    <property type="entry name" value="G_FEOB"/>
    <property type="match status" value="1"/>
</dbReference>
<dbReference type="PANTHER" id="PTHR43185">
    <property type="entry name" value="FERROUS IRON TRANSPORT PROTEIN B"/>
    <property type="match status" value="1"/>
</dbReference>
<dbReference type="Pfam" id="PF02421">
    <property type="entry name" value="FeoB_N"/>
    <property type="match status" value="1"/>
</dbReference>
<keyword evidence="3 16" id="KW-0813">Transport</keyword>
<dbReference type="GO" id="GO:0015093">
    <property type="term" value="F:ferrous iron transmembrane transporter activity"/>
    <property type="evidence" value="ECO:0007669"/>
    <property type="project" value="UniProtKB-UniRule"/>
</dbReference>
<keyword evidence="10" id="KW-0406">Ion transport</keyword>
<evidence type="ECO:0000256" key="16">
    <source>
        <dbReference type="RuleBase" id="RU362098"/>
    </source>
</evidence>
<evidence type="ECO:0000256" key="15">
    <source>
        <dbReference type="PIRSR" id="PIRSR603373-2"/>
    </source>
</evidence>
<dbReference type="Pfam" id="PF07664">
    <property type="entry name" value="FeoB_C"/>
    <property type="match status" value="1"/>
</dbReference>
<evidence type="ECO:0000259" key="17">
    <source>
        <dbReference type="PROSITE" id="PS51711"/>
    </source>
</evidence>
<keyword evidence="8 16" id="KW-1133">Transmembrane helix</keyword>
<reference evidence="18 19" key="1">
    <citation type="submission" date="2020-08" db="EMBL/GenBank/DDBJ databases">
        <authorList>
            <person name="Liu C."/>
            <person name="Sun Q."/>
        </authorList>
    </citation>
    <scope>NUCLEOTIDE SEQUENCE [LARGE SCALE GENOMIC DNA]</scope>
    <source>
        <strain evidence="18 19">NSJ-61</strain>
    </source>
</reference>
<evidence type="ECO:0000256" key="11">
    <source>
        <dbReference type="ARBA" id="ARBA00023134"/>
    </source>
</evidence>
<dbReference type="AlphaFoldDB" id="A0A7G9GL40"/>
<keyword evidence="15" id="KW-0460">Magnesium</keyword>
<feature type="binding site" evidence="14">
    <location>
        <begin position="35"/>
        <end position="39"/>
    </location>
    <ligand>
        <name>GTP</name>
        <dbReference type="ChEBI" id="CHEBI:37565"/>
        <label>2</label>
    </ligand>
</feature>
<dbReference type="InterPro" id="IPR030389">
    <property type="entry name" value="G_FEOB_dom"/>
</dbReference>
<keyword evidence="9 16" id="KW-0408">Iron</keyword>
<keyword evidence="6 16" id="KW-0812">Transmembrane</keyword>
<organism evidence="18 19">
    <name type="scientific">[Eubacterium] hominis</name>
    <dbReference type="NCBI Taxonomy" id="2764325"/>
    <lineage>
        <taxon>Bacteria</taxon>
        <taxon>Bacillati</taxon>
        <taxon>Bacillota</taxon>
        <taxon>Erysipelotrichia</taxon>
        <taxon>Erysipelotrichales</taxon>
        <taxon>Erysipelotrichaceae</taxon>
        <taxon>Amedibacillus</taxon>
    </lineage>
</organism>
<dbReference type="GO" id="GO:0005525">
    <property type="term" value="F:GTP binding"/>
    <property type="evidence" value="ECO:0007669"/>
    <property type="project" value="UniProtKB-KW"/>
</dbReference>
<evidence type="ECO:0000256" key="12">
    <source>
        <dbReference type="ARBA" id="ARBA00023136"/>
    </source>
</evidence>
<feature type="transmembrane region" description="Helical" evidence="16">
    <location>
        <begin position="676"/>
        <end position="699"/>
    </location>
</feature>
<feature type="binding site" evidence="14">
    <location>
        <begin position="116"/>
        <end position="119"/>
    </location>
    <ligand>
        <name>GTP</name>
        <dbReference type="ChEBI" id="CHEBI:37565"/>
        <label>4</label>
    </ligand>
</feature>
<keyword evidence="12 16" id="KW-0472">Membrane</keyword>
<dbReference type="Gene3D" id="3.40.50.300">
    <property type="entry name" value="P-loop containing nucleotide triphosphate hydrolases"/>
    <property type="match status" value="1"/>
</dbReference>
<feature type="binding site" evidence="15">
    <location>
        <position position="24"/>
    </location>
    <ligand>
        <name>Mg(2+)</name>
        <dbReference type="ChEBI" id="CHEBI:18420"/>
        <label>2</label>
    </ligand>
</feature>
<protein>
    <recommendedName>
        <fullName evidence="13 16">Ferrous iron transport protein B</fullName>
    </recommendedName>
</protein>
<dbReference type="Proteomes" id="UP000515856">
    <property type="component" value="Chromosome"/>
</dbReference>
<dbReference type="KEGG" id="ehn:H9Q80_14890"/>
<comment type="subcellular location">
    <subcellularLocation>
        <location evidence="2 16">Cell membrane</location>
        <topology evidence="2 16">Multi-pass membrane protein</topology>
    </subcellularLocation>
</comment>
<dbReference type="InterPro" id="IPR011640">
    <property type="entry name" value="Fe2_transport_prot_B_C"/>
</dbReference>
<evidence type="ECO:0000256" key="10">
    <source>
        <dbReference type="ARBA" id="ARBA00023065"/>
    </source>
</evidence>
<feature type="transmembrane region" description="Helical" evidence="16">
    <location>
        <begin position="418"/>
        <end position="443"/>
    </location>
</feature>
<keyword evidence="11 14" id="KW-0342">GTP-binding</keyword>
<comment type="function">
    <text evidence="1 16">Probable transporter of a GTP-driven Fe(2+) uptake system.</text>
</comment>
<evidence type="ECO:0000313" key="19">
    <source>
        <dbReference type="Proteomes" id="UP000515856"/>
    </source>
</evidence>
<evidence type="ECO:0000256" key="2">
    <source>
        <dbReference type="ARBA" id="ARBA00004651"/>
    </source>
</evidence>
<evidence type="ECO:0000256" key="6">
    <source>
        <dbReference type="ARBA" id="ARBA00022692"/>
    </source>
</evidence>
<dbReference type="InterPro" id="IPR003373">
    <property type="entry name" value="Fe2_transport_prot-B"/>
</dbReference>
<gene>
    <name evidence="18" type="primary">feoB</name>
    <name evidence="18" type="ORF">H9Q80_14890</name>
</gene>
<dbReference type="CDD" id="cd01879">
    <property type="entry name" value="FeoB"/>
    <property type="match status" value="1"/>
</dbReference>
<accession>A0A7G9GL40</accession>
<feature type="transmembrane region" description="Helical" evidence="16">
    <location>
        <begin position="343"/>
        <end position="363"/>
    </location>
</feature>
<evidence type="ECO:0000256" key="9">
    <source>
        <dbReference type="ARBA" id="ARBA00023004"/>
    </source>
</evidence>
<keyword evidence="19" id="KW-1185">Reference proteome</keyword>
<dbReference type="GO" id="GO:0005886">
    <property type="term" value="C:plasma membrane"/>
    <property type="evidence" value="ECO:0007669"/>
    <property type="project" value="UniProtKB-SubCell"/>
</dbReference>
<dbReference type="SUPFAM" id="SSF52540">
    <property type="entry name" value="P-loop containing nucleoside triphosphate hydrolases"/>
    <property type="match status" value="1"/>
</dbReference>
<dbReference type="Pfam" id="PF07670">
    <property type="entry name" value="Gate"/>
    <property type="match status" value="2"/>
</dbReference>
<dbReference type="EMBL" id="CP060636">
    <property type="protein sequence ID" value="QNM11522.1"/>
    <property type="molecule type" value="Genomic_DNA"/>
</dbReference>
<evidence type="ECO:0000256" key="3">
    <source>
        <dbReference type="ARBA" id="ARBA00022448"/>
    </source>
</evidence>
<comment type="similarity">
    <text evidence="16">Belongs to the TRAFAC class TrmE-Era-EngA-EngB-Septin-like GTPase superfamily. FeoB GTPase (TC 9.A.8) family.</text>
</comment>
<evidence type="ECO:0000256" key="8">
    <source>
        <dbReference type="ARBA" id="ARBA00022989"/>
    </source>
</evidence>
<dbReference type="RefSeq" id="WP_117452461.1">
    <property type="nucleotide sequence ID" value="NZ_CP060636.1"/>
</dbReference>
<evidence type="ECO:0000256" key="1">
    <source>
        <dbReference type="ARBA" id="ARBA00003926"/>
    </source>
</evidence>
<name>A0A7G9GL40_9FIRM</name>
<evidence type="ECO:0000256" key="5">
    <source>
        <dbReference type="ARBA" id="ARBA00022496"/>
    </source>
</evidence>
<feature type="binding site" evidence="15">
    <location>
        <position position="22"/>
    </location>
    <ligand>
        <name>Mg(2+)</name>
        <dbReference type="ChEBI" id="CHEBI:18420"/>
        <label>1</label>
    </ligand>
</feature>
<dbReference type="NCBIfam" id="TIGR00437">
    <property type="entry name" value="feoB"/>
    <property type="match status" value="1"/>
</dbReference>
<dbReference type="PANTHER" id="PTHR43185:SF1">
    <property type="entry name" value="FE(2+) TRANSPORTER FEOB"/>
    <property type="match status" value="1"/>
</dbReference>
<feature type="transmembrane region" description="Helical" evidence="16">
    <location>
        <begin position="280"/>
        <end position="299"/>
    </location>
</feature>
<evidence type="ECO:0000256" key="7">
    <source>
        <dbReference type="ARBA" id="ARBA00022741"/>
    </source>
</evidence>
<dbReference type="InterPro" id="IPR050860">
    <property type="entry name" value="FeoB_GTPase"/>
</dbReference>
<feature type="binding site" evidence="14">
    <location>
        <begin position="10"/>
        <end position="17"/>
    </location>
    <ligand>
        <name>GTP</name>
        <dbReference type="ChEBI" id="CHEBI:37565"/>
        <label>1</label>
    </ligand>
</feature>
<keyword evidence="15" id="KW-0479">Metal-binding</keyword>
<keyword evidence="5 16" id="KW-0410">Iron transport</keyword>
<feature type="transmembrane region" description="Helical" evidence="16">
    <location>
        <begin position="511"/>
        <end position="528"/>
    </location>
</feature>
<feature type="transmembrane region" description="Helical" evidence="16">
    <location>
        <begin position="383"/>
        <end position="406"/>
    </location>
</feature>
<evidence type="ECO:0000256" key="4">
    <source>
        <dbReference type="ARBA" id="ARBA00022475"/>
    </source>
</evidence>
<feature type="transmembrane region" description="Helical" evidence="16">
    <location>
        <begin position="449"/>
        <end position="469"/>
    </location>
</feature>
<evidence type="ECO:0000256" key="14">
    <source>
        <dbReference type="PIRSR" id="PIRSR603373-1"/>
    </source>
</evidence>
<proteinExistence type="inferred from homology"/>
<feature type="binding site" evidence="15">
    <location>
        <position position="21"/>
    </location>
    <ligand>
        <name>Mg(2+)</name>
        <dbReference type="ChEBI" id="CHEBI:18420"/>
        <label>2</label>
    </ligand>
</feature>
<feature type="domain" description="FeoB-type G" evidence="17">
    <location>
        <begin position="3"/>
        <end position="168"/>
    </location>
</feature>
<dbReference type="InterPro" id="IPR011642">
    <property type="entry name" value="Gate_dom"/>
</dbReference>
<sequence length="703" mass="80390">MKEYTIAFVGNPNVGKSAWINALSDADFKVGNWPGVTVERKEATIKYHGNLYHLIDLPGCYSLNKQENEERITSDFLQKEQVDLIVNVVDASNLSHNLYLTLLLRELQIPMLIIFNFMDVVEKCAIHIDHTRISKRLQIPILCVSAFRKKDKQLVWDAICTQIHQDGFYYPLLSNEDVEIYVHVYNYLDDHLPSYVTWNEQHRHVFTLQVLKQEETAWKQLEGWQIDLEAIKALSQGMNKERIEKSRYHVIASLMNYVEEDEQKRFAFTRKIDRILLHKYFGLPLFFVIFTFLLLFVFQFSAPYNALIDFLINDILKKYLAHAILSFPIAFQHLLLDGILAGVGGVLTFVPLMAILYMVLSILEESGYMSRIAFLLDRMMHTFHLSGKSFVSLLLGFGCNVPAIYATRTLDNEHQKRLTAVLVPFMSCGARLPVYVLFASAFFPHKASLMILSVYGIGILIALILAFLLSKQEAFKEDGLFVLELPNYHMPNFHVVFHKVKEEVKNYVKKAFGIVLWAMVILWGISYFPTGNLSESYMATFAKTAAPIFEPAGFGNRWECVASLPGGIIAKETIVGYFGTVLEGDKDAKPAPIDLEKDIQSIKEETLHAIKSSIHDTFFPNVKLKSQDQGAVIAVKNLWQDKYANLRAFCFMVYVLLSIPCIMTLQALYHEYGKKMLALSIAMMIIIPYGVAVFLFQFFSFLL</sequence>
<evidence type="ECO:0000256" key="13">
    <source>
        <dbReference type="NCBIfam" id="TIGR00437"/>
    </source>
</evidence>
<dbReference type="GO" id="GO:0046872">
    <property type="term" value="F:metal ion binding"/>
    <property type="evidence" value="ECO:0007669"/>
    <property type="project" value="UniProtKB-KW"/>
</dbReference>
<dbReference type="InterPro" id="IPR027417">
    <property type="entry name" value="P-loop_NTPase"/>
</dbReference>
<evidence type="ECO:0000313" key="18">
    <source>
        <dbReference type="EMBL" id="QNM11522.1"/>
    </source>
</evidence>
<keyword evidence="7 14" id="KW-0547">Nucleotide-binding</keyword>
<keyword evidence="4" id="KW-1003">Cell membrane</keyword>
<feature type="binding site" evidence="14">
    <location>
        <begin position="56"/>
        <end position="59"/>
    </location>
    <ligand>
        <name>GTP</name>
        <dbReference type="ChEBI" id="CHEBI:37565"/>
        <label>3</label>
    </ligand>
</feature>